<dbReference type="Proteomes" id="UP001501231">
    <property type="component" value="Unassembled WGS sequence"/>
</dbReference>
<dbReference type="Gene3D" id="3.40.50.150">
    <property type="entry name" value="Vaccinia Virus protein VP39"/>
    <property type="match status" value="1"/>
</dbReference>
<dbReference type="PIRSF" id="PIRSF017393">
    <property type="entry name" value="MTase_SAV2177"/>
    <property type="match status" value="1"/>
</dbReference>
<dbReference type="EMBL" id="BAAARW010000002">
    <property type="protein sequence ID" value="GAA2401596.1"/>
    <property type="molecule type" value="Genomic_DNA"/>
</dbReference>
<feature type="region of interest" description="Disordered" evidence="1">
    <location>
        <begin position="1"/>
        <end position="27"/>
    </location>
</feature>
<dbReference type="Pfam" id="PF04672">
    <property type="entry name" value="Methyltransf_19"/>
    <property type="match status" value="1"/>
</dbReference>
<dbReference type="GO" id="GO:0032259">
    <property type="term" value="P:methylation"/>
    <property type="evidence" value="ECO:0007669"/>
    <property type="project" value="UniProtKB-KW"/>
</dbReference>
<reference evidence="3" key="1">
    <citation type="journal article" date="2019" name="Int. J. Syst. Evol. Microbiol.">
        <title>The Global Catalogue of Microorganisms (GCM) 10K type strain sequencing project: providing services to taxonomists for standard genome sequencing and annotation.</title>
        <authorList>
            <consortium name="The Broad Institute Genomics Platform"/>
            <consortium name="The Broad Institute Genome Sequencing Center for Infectious Disease"/>
            <person name="Wu L."/>
            <person name="Ma J."/>
        </authorList>
    </citation>
    <scope>NUCLEOTIDE SEQUENCE [LARGE SCALE GENOMIC DNA]</scope>
    <source>
        <strain evidence="3">JCM 3325</strain>
    </source>
</reference>
<keyword evidence="3" id="KW-1185">Reference proteome</keyword>
<dbReference type="InterPro" id="IPR029063">
    <property type="entry name" value="SAM-dependent_MTases_sf"/>
</dbReference>
<evidence type="ECO:0000313" key="2">
    <source>
        <dbReference type="EMBL" id="GAA2401596.1"/>
    </source>
</evidence>
<dbReference type="SUPFAM" id="SSF53335">
    <property type="entry name" value="S-adenosyl-L-methionine-dependent methyltransferases"/>
    <property type="match status" value="1"/>
</dbReference>
<dbReference type="CDD" id="cd02440">
    <property type="entry name" value="AdoMet_MTases"/>
    <property type="match status" value="1"/>
</dbReference>
<dbReference type="InterPro" id="IPR006764">
    <property type="entry name" value="SAM_dep_MeTrfase_SAV2177_type"/>
</dbReference>
<proteinExistence type="predicted"/>
<organism evidence="2 3">
    <name type="scientific">Actinomadura vinacea</name>
    <dbReference type="NCBI Taxonomy" id="115336"/>
    <lineage>
        <taxon>Bacteria</taxon>
        <taxon>Bacillati</taxon>
        <taxon>Actinomycetota</taxon>
        <taxon>Actinomycetes</taxon>
        <taxon>Streptosporangiales</taxon>
        <taxon>Thermomonosporaceae</taxon>
        <taxon>Actinomadura</taxon>
    </lineage>
</organism>
<dbReference type="RefSeq" id="WP_344586794.1">
    <property type="nucleotide sequence ID" value="NZ_BAAARW010000002.1"/>
</dbReference>
<name>A0ABN3IDB4_9ACTN</name>
<evidence type="ECO:0000256" key="1">
    <source>
        <dbReference type="SAM" id="MobiDB-lite"/>
    </source>
</evidence>
<protein>
    <submittedName>
        <fullName evidence="2">SAM-dependent methyltransferase</fullName>
    </submittedName>
</protein>
<keyword evidence="2" id="KW-0808">Transferase</keyword>
<accession>A0ABN3IDB4</accession>
<keyword evidence="2" id="KW-0489">Methyltransferase</keyword>
<sequence length="285" mass="30930">MSEDGKKAWELPSAASRPVSDAPPIDTTKAHSARMYDYYLGGKDNYPADRETAEVAEQSWTSVRTAVRENRTFLARAVRHLVREAGVTQFLDIGTGLPSAGNVHEVAQRENPACRVVYTDNDPIVLAHARSLLRGTSEGRTAYIHADLRDPGAILASPEVAETLDLDRPVVLMLVAILHFIVDEERPAEIVRTLLDALPSGSYLVASHVTPELDPDGVGGLERAYRNGGVPAQARPRDQFAKLAFEGLELVEPGVVLVSEWRPDGAGPRPPAAEVSWYGGVARKP</sequence>
<dbReference type="GO" id="GO:0008168">
    <property type="term" value="F:methyltransferase activity"/>
    <property type="evidence" value="ECO:0007669"/>
    <property type="project" value="UniProtKB-KW"/>
</dbReference>
<evidence type="ECO:0000313" key="3">
    <source>
        <dbReference type="Proteomes" id="UP001501231"/>
    </source>
</evidence>
<comment type="caution">
    <text evidence="2">The sequence shown here is derived from an EMBL/GenBank/DDBJ whole genome shotgun (WGS) entry which is preliminary data.</text>
</comment>
<gene>
    <name evidence="2" type="ORF">GCM10010191_06100</name>
</gene>